<dbReference type="GeneID" id="78773843"/>
<reference evidence="2 3" key="1">
    <citation type="submission" date="2019-12" db="EMBL/GenBank/DDBJ databases">
        <title>Chromosome-level assembly of the Caenorhabditis remanei genome.</title>
        <authorList>
            <person name="Teterina A.A."/>
            <person name="Willis J.H."/>
            <person name="Phillips P.C."/>
        </authorList>
    </citation>
    <scope>NUCLEOTIDE SEQUENCE [LARGE SCALE GENOMIC DNA]</scope>
    <source>
        <strain evidence="2 3">PX506</strain>
        <tissue evidence="2">Whole organism</tissue>
    </source>
</reference>
<feature type="chain" id="PRO_5025366833" description="DUF38 domain-containing protein" evidence="1">
    <location>
        <begin position="24"/>
        <end position="124"/>
    </location>
</feature>
<evidence type="ECO:0000313" key="3">
    <source>
        <dbReference type="Proteomes" id="UP000483820"/>
    </source>
</evidence>
<sequence>MTCFQLFLLQPLHFMLVLNHSISRIPIDNRLREHTGFRCVRRSLPSDDQFTQLSSTHSARLFRNLIAFFHPIETVEFQTLRTGTTCCWHDDVLVEVLEEDTLAFFVSGKCELDELIETEKEFNG</sequence>
<dbReference type="CTD" id="78773843"/>
<comment type="caution">
    <text evidence="2">The sequence shown here is derived from an EMBL/GenBank/DDBJ whole genome shotgun (WGS) entry which is preliminary data.</text>
</comment>
<evidence type="ECO:0000313" key="2">
    <source>
        <dbReference type="EMBL" id="KAF1764309.1"/>
    </source>
</evidence>
<keyword evidence="1" id="KW-0732">Signal</keyword>
<protein>
    <recommendedName>
        <fullName evidence="4">DUF38 domain-containing protein</fullName>
    </recommendedName>
</protein>
<accession>A0A6A5HB79</accession>
<dbReference type="EMBL" id="WUAV01000002">
    <property type="protein sequence ID" value="KAF1764309.1"/>
    <property type="molecule type" value="Genomic_DNA"/>
</dbReference>
<dbReference type="AlphaFoldDB" id="A0A6A5HB79"/>
<dbReference type="Proteomes" id="UP000483820">
    <property type="component" value="Chromosome II"/>
</dbReference>
<dbReference type="RefSeq" id="XP_053588765.1">
    <property type="nucleotide sequence ID" value="XM_053724571.1"/>
</dbReference>
<name>A0A6A5HB79_CAERE</name>
<gene>
    <name evidence="2" type="ORF">GCK72_004256</name>
</gene>
<feature type="signal peptide" evidence="1">
    <location>
        <begin position="1"/>
        <end position="23"/>
    </location>
</feature>
<proteinExistence type="predicted"/>
<evidence type="ECO:0008006" key="4">
    <source>
        <dbReference type="Google" id="ProtNLM"/>
    </source>
</evidence>
<dbReference type="KEGG" id="crq:GCK72_004256"/>
<evidence type="ECO:0000256" key="1">
    <source>
        <dbReference type="SAM" id="SignalP"/>
    </source>
</evidence>
<organism evidence="2 3">
    <name type="scientific">Caenorhabditis remanei</name>
    <name type="common">Caenorhabditis vulgaris</name>
    <dbReference type="NCBI Taxonomy" id="31234"/>
    <lineage>
        <taxon>Eukaryota</taxon>
        <taxon>Metazoa</taxon>
        <taxon>Ecdysozoa</taxon>
        <taxon>Nematoda</taxon>
        <taxon>Chromadorea</taxon>
        <taxon>Rhabditida</taxon>
        <taxon>Rhabditina</taxon>
        <taxon>Rhabditomorpha</taxon>
        <taxon>Rhabditoidea</taxon>
        <taxon>Rhabditidae</taxon>
        <taxon>Peloderinae</taxon>
        <taxon>Caenorhabditis</taxon>
    </lineage>
</organism>